<dbReference type="AlphaFoldDB" id="A0A3E1EVM4"/>
<dbReference type="PANTHER" id="PTHR30041">
    <property type="entry name" value="ARSENATE REDUCTASE"/>
    <property type="match status" value="1"/>
</dbReference>
<reference evidence="4 5" key="1">
    <citation type="submission" date="2018-08" db="EMBL/GenBank/DDBJ databases">
        <title>The draft genome squence of Brumimicrobium sp. N62.</title>
        <authorList>
            <person name="Du Z.-J."/>
            <person name="Luo H.-R."/>
        </authorList>
    </citation>
    <scope>NUCLEOTIDE SEQUENCE [LARGE SCALE GENOMIC DNA]</scope>
    <source>
        <strain evidence="4 5">N62</strain>
    </source>
</reference>
<evidence type="ECO:0000313" key="5">
    <source>
        <dbReference type="Proteomes" id="UP000257127"/>
    </source>
</evidence>
<dbReference type="Gene3D" id="3.40.30.10">
    <property type="entry name" value="Glutaredoxin"/>
    <property type="match status" value="1"/>
</dbReference>
<name>A0A3E1EVM4_9FLAO</name>
<sequence>MKIYHNPRCSKSRNALQILEEKGADVEVVKYLDDTPSKTELKALLGKLGMKAEEIVRKGEKDYKENFKGKSLSDDEWIDAFIQYPKLIERPIFVNGDKAVVGRPPENVLELL</sequence>
<dbReference type="PROSITE" id="PS51353">
    <property type="entry name" value="ARSC"/>
    <property type="match status" value="1"/>
</dbReference>
<dbReference type="EC" id="1.20.4.1" evidence="4"/>
<dbReference type="PANTHER" id="PTHR30041:SF4">
    <property type="entry name" value="ARSENATE REDUCTASE"/>
    <property type="match status" value="1"/>
</dbReference>
<dbReference type="OrthoDB" id="9808142at2"/>
<dbReference type="Pfam" id="PF03960">
    <property type="entry name" value="ArsC"/>
    <property type="match status" value="1"/>
</dbReference>
<dbReference type="SUPFAM" id="SSF52833">
    <property type="entry name" value="Thioredoxin-like"/>
    <property type="match status" value="1"/>
</dbReference>
<proteinExistence type="inferred from homology"/>
<dbReference type="InterPro" id="IPR006660">
    <property type="entry name" value="Arsenate_reductase-like"/>
</dbReference>
<organism evidence="4 5">
    <name type="scientific">Brumimicrobium aurantiacum</name>
    <dbReference type="NCBI Taxonomy" id="1737063"/>
    <lineage>
        <taxon>Bacteria</taxon>
        <taxon>Pseudomonadati</taxon>
        <taxon>Bacteroidota</taxon>
        <taxon>Flavobacteriia</taxon>
        <taxon>Flavobacteriales</taxon>
        <taxon>Crocinitomicaceae</taxon>
        <taxon>Brumimicrobium</taxon>
    </lineage>
</organism>
<dbReference type="Proteomes" id="UP000257127">
    <property type="component" value="Unassembled WGS sequence"/>
</dbReference>
<comment type="caution">
    <text evidence="4">The sequence shown here is derived from an EMBL/GenBank/DDBJ whole genome shotgun (WGS) entry which is preliminary data.</text>
</comment>
<keyword evidence="5" id="KW-1185">Reference proteome</keyword>
<protein>
    <submittedName>
        <fullName evidence="4">Arsenate reductase (Glutaredoxin)</fullName>
        <ecNumber evidence="4">1.20.4.1</ecNumber>
    </submittedName>
</protein>
<dbReference type="InterPro" id="IPR006659">
    <property type="entry name" value="Arsenate_reductase"/>
</dbReference>
<dbReference type="InterPro" id="IPR036249">
    <property type="entry name" value="Thioredoxin-like_sf"/>
</dbReference>
<dbReference type="GO" id="GO:0008794">
    <property type="term" value="F:arsenate reductase (glutaredoxin) activity"/>
    <property type="evidence" value="ECO:0007669"/>
    <property type="project" value="UniProtKB-EC"/>
</dbReference>
<dbReference type="RefSeq" id="WP_116881659.1">
    <property type="nucleotide sequence ID" value="NZ_QURB01000008.1"/>
</dbReference>
<dbReference type="CDD" id="cd03034">
    <property type="entry name" value="ArsC_ArsC"/>
    <property type="match status" value="1"/>
</dbReference>
<evidence type="ECO:0000256" key="2">
    <source>
        <dbReference type="ARBA" id="ARBA00023002"/>
    </source>
</evidence>
<evidence type="ECO:0000256" key="1">
    <source>
        <dbReference type="ARBA" id="ARBA00007198"/>
    </source>
</evidence>
<dbReference type="EMBL" id="QURB01000008">
    <property type="protein sequence ID" value="RFC53600.1"/>
    <property type="molecule type" value="Genomic_DNA"/>
</dbReference>
<dbReference type="NCBIfam" id="TIGR00014">
    <property type="entry name" value="arsC"/>
    <property type="match status" value="1"/>
</dbReference>
<accession>A0A3E1EVM4</accession>
<gene>
    <name evidence="4" type="primary">arsC</name>
    <name evidence="4" type="ORF">DXU93_12605</name>
</gene>
<evidence type="ECO:0000256" key="3">
    <source>
        <dbReference type="PROSITE-ProRule" id="PRU01282"/>
    </source>
</evidence>
<keyword evidence="2 4" id="KW-0560">Oxidoreductase</keyword>
<comment type="similarity">
    <text evidence="1 3">Belongs to the ArsC family.</text>
</comment>
<evidence type="ECO:0000313" key="4">
    <source>
        <dbReference type="EMBL" id="RFC53600.1"/>
    </source>
</evidence>